<evidence type="ECO:0000256" key="1">
    <source>
        <dbReference type="SAM" id="MobiDB-lite"/>
    </source>
</evidence>
<sequence>MIQTMEDIIKRFCPYGMKYTSHKGYTHDWVTLLSEVQLAYNTSQHHRKITLTGRKRVEPPIACGSPVEKSSDYPPTRKRIP</sequence>
<gene>
    <name evidence="2" type="ORF">O181_000355</name>
</gene>
<protein>
    <submittedName>
        <fullName evidence="2">Uncharacterized protein</fullName>
    </submittedName>
</protein>
<dbReference type="AlphaFoldDB" id="A0A9Q3B8S2"/>
<dbReference type="Proteomes" id="UP000765509">
    <property type="component" value="Unassembled WGS sequence"/>
</dbReference>
<feature type="region of interest" description="Disordered" evidence="1">
    <location>
        <begin position="60"/>
        <end position="81"/>
    </location>
</feature>
<comment type="caution">
    <text evidence="2">The sequence shown here is derived from an EMBL/GenBank/DDBJ whole genome shotgun (WGS) entry which is preliminary data.</text>
</comment>
<proteinExistence type="predicted"/>
<reference evidence="2" key="1">
    <citation type="submission" date="2021-03" db="EMBL/GenBank/DDBJ databases">
        <title>Draft genome sequence of rust myrtle Austropuccinia psidii MF-1, a brazilian biotype.</title>
        <authorList>
            <person name="Quecine M.C."/>
            <person name="Pachon D.M.R."/>
            <person name="Bonatelli M.L."/>
            <person name="Correr F.H."/>
            <person name="Franceschini L.M."/>
            <person name="Leite T.F."/>
            <person name="Margarido G.R.A."/>
            <person name="Almeida C.A."/>
            <person name="Ferrarezi J.A."/>
            <person name="Labate C.A."/>
        </authorList>
    </citation>
    <scope>NUCLEOTIDE SEQUENCE</scope>
    <source>
        <strain evidence="2">MF-1</strain>
    </source>
</reference>
<dbReference type="EMBL" id="AVOT02000040">
    <property type="protein sequence ID" value="MBW0460640.1"/>
    <property type="molecule type" value="Genomic_DNA"/>
</dbReference>
<evidence type="ECO:0000313" key="2">
    <source>
        <dbReference type="EMBL" id="MBW0460640.1"/>
    </source>
</evidence>
<organism evidence="2 3">
    <name type="scientific">Austropuccinia psidii MF-1</name>
    <dbReference type="NCBI Taxonomy" id="1389203"/>
    <lineage>
        <taxon>Eukaryota</taxon>
        <taxon>Fungi</taxon>
        <taxon>Dikarya</taxon>
        <taxon>Basidiomycota</taxon>
        <taxon>Pucciniomycotina</taxon>
        <taxon>Pucciniomycetes</taxon>
        <taxon>Pucciniales</taxon>
        <taxon>Sphaerophragmiaceae</taxon>
        <taxon>Austropuccinia</taxon>
    </lineage>
</organism>
<evidence type="ECO:0000313" key="3">
    <source>
        <dbReference type="Proteomes" id="UP000765509"/>
    </source>
</evidence>
<name>A0A9Q3B8S2_9BASI</name>
<accession>A0A9Q3B8S2</accession>
<keyword evidence="3" id="KW-1185">Reference proteome</keyword>
<dbReference type="OrthoDB" id="5592268at2759"/>